<feature type="region of interest" description="Disordered" evidence="1">
    <location>
        <begin position="1"/>
        <end position="35"/>
    </location>
</feature>
<keyword evidence="3" id="KW-1185">Reference proteome</keyword>
<sequence length="57" mass="6384">MERRSISQFLDAPEGVRHAPPFHHHRPPRHDASRQMNAAATFSDNEFMAVGGAAYPI</sequence>
<reference evidence="2 3" key="1">
    <citation type="journal article" date="2024" name="Nat. Commun.">
        <title>Phylogenomics reveals the evolutionary origins of lichenization in chlorophyte algae.</title>
        <authorList>
            <person name="Puginier C."/>
            <person name="Libourel C."/>
            <person name="Otte J."/>
            <person name="Skaloud P."/>
            <person name="Haon M."/>
            <person name="Grisel S."/>
            <person name="Petersen M."/>
            <person name="Berrin J.G."/>
            <person name="Delaux P.M."/>
            <person name="Dal Grande F."/>
            <person name="Keller J."/>
        </authorList>
    </citation>
    <scope>NUCLEOTIDE SEQUENCE [LARGE SCALE GENOMIC DNA]</scope>
    <source>
        <strain evidence="2 3">SAG 2523</strain>
    </source>
</reference>
<name>A0AAW1TJB9_9CHLO</name>
<protein>
    <submittedName>
        <fullName evidence="2">Uncharacterized protein</fullName>
    </submittedName>
</protein>
<dbReference type="Proteomes" id="UP001485043">
    <property type="component" value="Unassembled WGS sequence"/>
</dbReference>
<comment type="caution">
    <text evidence="2">The sequence shown here is derived from an EMBL/GenBank/DDBJ whole genome shotgun (WGS) entry which is preliminary data.</text>
</comment>
<proteinExistence type="predicted"/>
<evidence type="ECO:0000313" key="3">
    <source>
        <dbReference type="Proteomes" id="UP001485043"/>
    </source>
</evidence>
<dbReference type="EMBL" id="JALJOV010000032">
    <property type="protein sequence ID" value="KAK9868370.1"/>
    <property type="molecule type" value="Genomic_DNA"/>
</dbReference>
<evidence type="ECO:0000313" key="2">
    <source>
        <dbReference type="EMBL" id="KAK9868370.1"/>
    </source>
</evidence>
<dbReference type="AlphaFoldDB" id="A0AAW1TJB9"/>
<feature type="non-terminal residue" evidence="2">
    <location>
        <position position="57"/>
    </location>
</feature>
<organism evidence="2 3">
    <name type="scientific">Apatococcus fuscideae</name>
    <dbReference type="NCBI Taxonomy" id="2026836"/>
    <lineage>
        <taxon>Eukaryota</taxon>
        <taxon>Viridiplantae</taxon>
        <taxon>Chlorophyta</taxon>
        <taxon>core chlorophytes</taxon>
        <taxon>Trebouxiophyceae</taxon>
        <taxon>Chlorellales</taxon>
        <taxon>Chlorellaceae</taxon>
        <taxon>Apatococcus</taxon>
    </lineage>
</organism>
<evidence type="ECO:0000256" key="1">
    <source>
        <dbReference type="SAM" id="MobiDB-lite"/>
    </source>
</evidence>
<accession>A0AAW1TJB9</accession>
<gene>
    <name evidence="2" type="ORF">WJX84_005390</name>
</gene>